<evidence type="ECO:0000313" key="9">
    <source>
        <dbReference type="EMBL" id="KAL2858439.1"/>
    </source>
</evidence>
<feature type="region of interest" description="Disordered" evidence="8">
    <location>
        <begin position="182"/>
        <end position="205"/>
    </location>
</feature>
<comment type="cofactor">
    <cofactor evidence="1">
        <name>Fe(2+)</name>
        <dbReference type="ChEBI" id="CHEBI:29033"/>
    </cofactor>
</comment>
<evidence type="ECO:0000256" key="2">
    <source>
        <dbReference type="ARBA" id="ARBA00022964"/>
    </source>
</evidence>
<name>A0ABR4L1S7_9EURO</name>
<evidence type="ECO:0000256" key="7">
    <source>
        <dbReference type="ARBA" id="ARBA00035045"/>
    </source>
</evidence>
<evidence type="ECO:0000256" key="3">
    <source>
        <dbReference type="ARBA" id="ARBA00023002"/>
    </source>
</evidence>
<organism evidence="9 10">
    <name type="scientific">Aspergillus pseudoustus</name>
    <dbReference type="NCBI Taxonomy" id="1810923"/>
    <lineage>
        <taxon>Eukaryota</taxon>
        <taxon>Fungi</taxon>
        <taxon>Dikarya</taxon>
        <taxon>Ascomycota</taxon>
        <taxon>Pezizomycotina</taxon>
        <taxon>Eurotiomycetes</taxon>
        <taxon>Eurotiomycetidae</taxon>
        <taxon>Eurotiales</taxon>
        <taxon>Aspergillaceae</taxon>
        <taxon>Aspergillus</taxon>
        <taxon>Aspergillus subgen. Nidulantes</taxon>
    </lineage>
</organism>
<dbReference type="InterPro" id="IPR009770">
    <property type="entry name" value="HGLS"/>
</dbReference>
<dbReference type="PANTHER" id="PTHR39479:SF2">
    <property type="entry name" value="2-OXOADIPATE DIOXYGENASE_DECARBOXYLASE"/>
    <property type="match status" value="1"/>
</dbReference>
<sequence length="205" mass="23195">MSTPSSQPVPFVDVDTLRTKFVLAMSAMYKAKVPLYGYLMRIVQEVNEWALFKAGRQLEDIELDASYERITLDLERHGAIRLGTPYELQQVKHIFALLGMRPVGFYDLSVAGVPMHATCFRPVEMASLERNPFRVFATLLRLDLIKSDHARELAANLLAKRRMFSDALLELLRVGEHQGGRLTATQSEPLSRKLSAHLDGSPWPE</sequence>
<dbReference type="EC" id="1.13.11.93" evidence="6"/>
<evidence type="ECO:0000313" key="10">
    <source>
        <dbReference type="Proteomes" id="UP001610446"/>
    </source>
</evidence>
<dbReference type="Pfam" id="PF07063">
    <property type="entry name" value="HGLS"/>
    <property type="match status" value="1"/>
</dbReference>
<keyword evidence="10" id="KW-1185">Reference proteome</keyword>
<comment type="caution">
    <text evidence="9">The sequence shown here is derived from an EMBL/GenBank/DDBJ whole genome shotgun (WGS) entry which is preliminary data.</text>
</comment>
<accession>A0ABR4L1S7</accession>
<dbReference type="SMART" id="SM01150">
    <property type="entry name" value="DUF1338"/>
    <property type="match status" value="1"/>
</dbReference>
<keyword evidence="2" id="KW-0223">Dioxygenase</keyword>
<keyword evidence="3" id="KW-0560">Oxidoreductase</keyword>
<comment type="similarity">
    <text evidence="5">Belongs to the 2-oxoadipate dioxygenase/decarboxylase family.</text>
</comment>
<dbReference type="Gene3D" id="3.10.180.80">
    <property type="entry name" value="Uncharacterised protein PF07063, DUF1338"/>
    <property type="match status" value="1"/>
</dbReference>
<dbReference type="PANTHER" id="PTHR39479">
    <property type="match status" value="1"/>
</dbReference>
<reference evidence="9 10" key="1">
    <citation type="submission" date="2024-07" db="EMBL/GenBank/DDBJ databases">
        <title>Section-level genome sequencing and comparative genomics of Aspergillus sections Usti and Cavernicolus.</title>
        <authorList>
            <consortium name="Lawrence Berkeley National Laboratory"/>
            <person name="Nybo J.L."/>
            <person name="Vesth T.C."/>
            <person name="Theobald S."/>
            <person name="Frisvad J.C."/>
            <person name="Larsen T.O."/>
            <person name="Kjaerboelling I."/>
            <person name="Rothschild-Mancinelli K."/>
            <person name="Lyhne E.K."/>
            <person name="Kogle M.E."/>
            <person name="Barry K."/>
            <person name="Clum A."/>
            <person name="Na H."/>
            <person name="Ledsgaard L."/>
            <person name="Lin J."/>
            <person name="Lipzen A."/>
            <person name="Kuo A."/>
            <person name="Riley R."/>
            <person name="Mondo S."/>
            <person name="Labutti K."/>
            <person name="Haridas S."/>
            <person name="Pangalinan J."/>
            <person name="Salamov A.A."/>
            <person name="Simmons B.A."/>
            <person name="Magnuson J.K."/>
            <person name="Chen J."/>
            <person name="Drula E."/>
            <person name="Henrissat B."/>
            <person name="Wiebenga A."/>
            <person name="Lubbers R.J."/>
            <person name="Gomes A.C."/>
            <person name="Makela M.R."/>
            <person name="Stajich J."/>
            <person name="Grigoriev I.V."/>
            <person name="Mortensen U.H."/>
            <person name="De Vries R.P."/>
            <person name="Baker S.E."/>
            <person name="Andersen M.R."/>
        </authorList>
    </citation>
    <scope>NUCLEOTIDE SEQUENCE [LARGE SCALE GENOMIC DNA]</scope>
    <source>
        <strain evidence="9 10">CBS 123904</strain>
    </source>
</reference>
<evidence type="ECO:0000256" key="4">
    <source>
        <dbReference type="ARBA" id="ARBA00023004"/>
    </source>
</evidence>
<evidence type="ECO:0000256" key="6">
    <source>
        <dbReference type="ARBA" id="ARBA00035023"/>
    </source>
</evidence>
<proteinExistence type="inferred from homology"/>
<gene>
    <name evidence="9" type="ORF">BJY01DRAFT_241775</name>
</gene>
<evidence type="ECO:0000256" key="1">
    <source>
        <dbReference type="ARBA" id="ARBA00001954"/>
    </source>
</evidence>
<keyword evidence="4" id="KW-0408">Iron</keyword>
<evidence type="ECO:0000256" key="8">
    <source>
        <dbReference type="SAM" id="MobiDB-lite"/>
    </source>
</evidence>
<dbReference type="Proteomes" id="UP001610446">
    <property type="component" value="Unassembled WGS sequence"/>
</dbReference>
<dbReference type="EMBL" id="JBFXLU010000001">
    <property type="protein sequence ID" value="KAL2858439.1"/>
    <property type="molecule type" value="Genomic_DNA"/>
</dbReference>
<protein>
    <recommendedName>
        <fullName evidence="6">2-oxoadipate dioxygenase/decarboxylase</fullName>
        <ecNumber evidence="6">1.13.11.93</ecNumber>
    </recommendedName>
    <alternativeName>
        <fullName evidence="7">2-hydroxyglutarate synthase</fullName>
    </alternativeName>
</protein>
<evidence type="ECO:0000256" key="5">
    <source>
        <dbReference type="ARBA" id="ARBA00035013"/>
    </source>
</evidence>